<comment type="caution">
    <text evidence="2">The sequence shown here is derived from an EMBL/GenBank/DDBJ whole genome shotgun (WGS) entry which is preliminary data.</text>
</comment>
<dbReference type="EMBL" id="JBEWSZ010000010">
    <property type="protein sequence ID" value="MET2832506.1"/>
    <property type="molecule type" value="Genomic_DNA"/>
</dbReference>
<keyword evidence="3" id="KW-1185">Reference proteome</keyword>
<evidence type="ECO:0000313" key="3">
    <source>
        <dbReference type="Proteomes" id="UP001548832"/>
    </source>
</evidence>
<dbReference type="Proteomes" id="UP001548832">
    <property type="component" value="Unassembled WGS sequence"/>
</dbReference>
<feature type="region of interest" description="Disordered" evidence="1">
    <location>
        <begin position="1"/>
        <end position="20"/>
    </location>
</feature>
<protein>
    <submittedName>
        <fullName evidence="2">DUF982 domain-containing protein</fullName>
    </submittedName>
</protein>
<dbReference type="InterPro" id="IPR010385">
    <property type="entry name" value="DUF982"/>
</dbReference>
<reference evidence="2 3" key="1">
    <citation type="submission" date="2024-06" db="EMBL/GenBank/DDBJ databases">
        <authorList>
            <person name="Kim D.-U."/>
        </authorList>
    </citation>
    <scope>NUCLEOTIDE SEQUENCE [LARGE SCALE GENOMIC DNA]</scope>
    <source>
        <strain evidence="2 3">KACC15460</strain>
    </source>
</reference>
<dbReference type="Pfam" id="PF06169">
    <property type="entry name" value="DUF982"/>
    <property type="match status" value="1"/>
</dbReference>
<dbReference type="Gene3D" id="6.10.250.730">
    <property type="match status" value="1"/>
</dbReference>
<proteinExistence type="predicted"/>
<sequence length="142" mass="15605">MDSSSPPRKRQPDNWDAQPRSKCKAAFTPGLIHEAALKACYDAYDGRIPVSAARNAFFGFAKRAAILEDATSAMQWLVACKSSTGKKYKCRRRRHVAGAAAEGCVLRFHASEAEAILKDGRNRSAGQRGATELCRMMAVEER</sequence>
<evidence type="ECO:0000256" key="1">
    <source>
        <dbReference type="SAM" id="MobiDB-lite"/>
    </source>
</evidence>
<organism evidence="2 3">
    <name type="scientific">Mesorhizobium shangrilense</name>
    <dbReference type="NCBI Taxonomy" id="460060"/>
    <lineage>
        <taxon>Bacteria</taxon>
        <taxon>Pseudomonadati</taxon>
        <taxon>Pseudomonadota</taxon>
        <taxon>Alphaproteobacteria</taxon>
        <taxon>Hyphomicrobiales</taxon>
        <taxon>Phyllobacteriaceae</taxon>
        <taxon>Mesorhizobium</taxon>
    </lineage>
</organism>
<evidence type="ECO:0000313" key="2">
    <source>
        <dbReference type="EMBL" id="MET2832506.1"/>
    </source>
</evidence>
<accession>A0ABV2DR15</accession>
<gene>
    <name evidence="2" type="ORF">ABVQ20_36800</name>
</gene>
<name>A0ABV2DR15_9HYPH</name>
<dbReference type="RefSeq" id="WP_354464727.1">
    <property type="nucleotide sequence ID" value="NZ_JBEWSZ010000010.1"/>
</dbReference>